<dbReference type="Proteomes" id="UP000724874">
    <property type="component" value="Unassembled WGS sequence"/>
</dbReference>
<dbReference type="SUPFAM" id="SSF144232">
    <property type="entry name" value="HIT/MYND zinc finger-like"/>
    <property type="match status" value="1"/>
</dbReference>
<dbReference type="PROSITE" id="PS01360">
    <property type="entry name" value="ZF_MYND_1"/>
    <property type="match status" value="1"/>
</dbReference>
<dbReference type="PROSITE" id="PS51257">
    <property type="entry name" value="PROKAR_LIPOPROTEIN"/>
    <property type="match status" value="1"/>
</dbReference>
<gene>
    <name evidence="6" type="ORF">CPB84DRAFT_1838982</name>
</gene>
<keyword evidence="7" id="KW-1185">Reference proteome</keyword>
<evidence type="ECO:0000256" key="3">
    <source>
        <dbReference type="ARBA" id="ARBA00022833"/>
    </source>
</evidence>
<dbReference type="InterPro" id="IPR002893">
    <property type="entry name" value="Znf_MYND"/>
</dbReference>
<evidence type="ECO:0000313" key="7">
    <source>
        <dbReference type="Proteomes" id="UP000724874"/>
    </source>
</evidence>
<dbReference type="Gene3D" id="6.10.140.2220">
    <property type="match status" value="1"/>
</dbReference>
<evidence type="ECO:0000256" key="2">
    <source>
        <dbReference type="ARBA" id="ARBA00022771"/>
    </source>
</evidence>
<organism evidence="6 7">
    <name type="scientific">Gymnopilus junonius</name>
    <name type="common">Spectacular rustgill mushroom</name>
    <name type="synonym">Gymnopilus spectabilis subsp. junonius</name>
    <dbReference type="NCBI Taxonomy" id="109634"/>
    <lineage>
        <taxon>Eukaryota</taxon>
        <taxon>Fungi</taxon>
        <taxon>Dikarya</taxon>
        <taxon>Basidiomycota</taxon>
        <taxon>Agaricomycotina</taxon>
        <taxon>Agaricomycetes</taxon>
        <taxon>Agaricomycetidae</taxon>
        <taxon>Agaricales</taxon>
        <taxon>Agaricineae</taxon>
        <taxon>Hymenogastraceae</taxon>
        <taxon>Gymnopilus</taxon>
    </lineage>
</organism>
<dbReference type="Pfam" id="PF20179">
    <property type="entry name" value="MSS51_C"/>
    <property type="match status" value="1"/>
</dbReference>
<dbReference type="GO" id="GO:0008270">
    <property type="term" value="F:zinc ion binding"/>
    <property type="evidence" value="ECO:0007669"/>
    <property type="project" value="UniProtKB-KW"/>
</dbReference>
<comment type="caution">
    <text evidence="6">The sequence shown here is derived from an EMBL/GenBank/DDBJ whole genome shotgun (WGS) entry which is preliminary data.</text>
</comment>
<sequence length="469" mass="52911">MNYERIPPVIANVGQACYYCFKEKTAENSLSKCSGCYHVSYCGPGCQKAHWSKHKALCKAYKAVETNHGRDILAPYYFLPDDEDSLVVTDVRKLNECLGRVGTLVMQRLEAEVNRSLRIDERNLVGWEPRCLACGHSDATFRIEAKLRDRKPQSAGLKPCPTCRLSFCCSEEHWEVAKFKHQNEPCQDRLCFEDARFAQLMSGANAGEFKWAPERTVTSWSSLRNTDWSDYEPGLAQAFSSVSTMGPEFLKMMLRGAAENMSMPLTILWGLENLNSDDAWTQKDVLNIHILGAADKEVLNSQMFEEILHRVPLVKTLKLTFIGPELGRLTGPYPSMTEMDTCPQCLRHGRKRIHDHQPKTYHDYIIDEGSKFIKPDLAVAFDSGCSQEDIESWKKSYVALHQRGIPSVFTAFNSEEAQAEADLFKSIGVTLHPELGPKHNPWGSLLSKIEPNKVAGFYAVNGWLSGGFR</sequence>
<keyword evidence="2 4" id="KW-0863">Zinc-finger</keyword>
<feature type="domain" description="MYND-type" evidence="5">
    <location>
        <begin position="17"/>
        <end position="58"/>
    </location>
</feature>
<evidence type="ECO:0000256" key="1">
    <source>
        <dbReference type="ARBA" id="ARBA00022723"/>
    </source>
</evidence>
<keyword evidence="1" id="KW-0479">Metal-binding</keyword>
<dbReference type="InterPro" id="IPR046824">
    <property type="entry name" value="Mss51-like_C"/>
</dbReference>
<dbReference type="AlphaFoldDB" id="A0A9P5N804"/>
<protein>
    <recommendedName>
        <fullName evidence="5">MYND-type domain-containing protein</fullName>
    </recommendedName>
</protein>
<keyword evidence="3" id="KW-0862">Zinc</keyword>
<dbReference type="PANTHER" id="PTHR28069">
    <property type="entry name" value="GH20023P"/>
    <property type="match status" value="1"/>
</dbReference>
<evidence type="ECO:0000313" key="6">
    <source>
        <dbReference type="EMBL" id="KAF8872797.1"/>
    </source>
</evidence>
<evidence type="ECO:0000256" key="4">
    <source>
        <dbReference type="PROSITE-ProRule" id="PRU00134"/>
    </source>
</evidence>
<dbReference type="PROSITE" id="PS50865">
    <property type="entry name" value="ZF_MYND_2"/>
    <property type="match status" value="1"/>
</dbReference>
<accession>A0A9P5N804</accession>
<evidence type="ECO:0000259" key="5">
    <source>
        <dbReference type="PROSITE" id="PS50865"/>
    </source>
</evidence>
<dbReference type="Pfam" id="PF01753">
    <property type="entry name" value="zf-MYND"/>
    <property type="match status" value="1"/>
</dbReference>
<reference evidence="6" key="1">
    <citation type="submission" date="2020-11" db="EMBL/GenBank/DDBJ databases">
        <authorList>
            <consortium name="DOE Joint Genome Institute"/>
            <person name="Ahrendt S."/>
            <person name="Riley R."/>
            <person name="Andreopoulos W."/>
            <person name="LaButti K."/>
            <person name="Pangilinan J."/>
            <person name="Ruiz-duenas F.J."/>
            <person name="Barrasa J.M."/>
            <person name="Sanchez-Garcia M."/>
            <person name="Camarero S."/>
            <person name="Miyauchi S."/>
            <person name="Serrano A."/>
            <person name="Linde D."/>
            <person name="Babiker R."/>
            <person name="Drula E."/>
            <person name="Ayuso-Fernandez I."/>
            <person name="Pacheco R."/>
            <person name="Padilla G."/>
            <person name="Ferreira P."/>
            <person name="Barriuso J."/>
            <person name="Kellner H."/>
            <person name="Castanera R."/>
            <person name="Alfaro M."/>
            <person name="Ramirez L."/>
            <person name="Pisabarro A.G."/>
            <person name="Kuo A."/>
            <person name="Tritt A."/>
            <person name="Lipzen A."/>
            <person name="He G."/>
            <person name="Yan M."/>
            <person name="Ng V."/>
            <person name="Cullen D."/>
            <person name="Martin F."/>
            <person name="Rosso M.-N."/>
            <person name="Henrissat B."/>
            <person name="Hibbett D."/>
            <person name="Martinez A.T."/>
            <person name="Grigoriev I.V."/>
        </authorList>
    </citation>
    <scope>NUCLEOTIDE SEQUENCE</scope>
    <source>
        <strain evidence="6">AH 44721</strain>
    </source>
</reference>
<name>A0A9P5N804_GYMJU</name>
<dbReference type="OrthoDB" id="432970at2759"/>
<proteinExistence type="predicted"/>
<dbReference type="EMBL" id="JADNYJ010000255">
    <property type="protein sequence ID" value="KAF8872797.1"/>
    <property type="molecule type" value="Genomic_DNA"/>
</dbReference>